<accession>A0A2M7V6M1</accession>
<keyword evidence="1" id="KW-1133">Transmembrane helix</keyword>
<gene>
    <name evidence="2" type="ORF">COX81_03775</name>
</gene>
<keyword evidence="1" id="KW-0812">Transmembrane</keyword>
<feature type="transmembrane region" description="Helical" evidence="1">
    <location>
        <begin position="6"/>
        <end position="22"/>
    </location>
</feature>
<evidence type="ECO:0000313" key="3">
    <source>
        <dbReference type="Proteomes" id="UP000228568"/>
    </source>
</evidence>
<feature type="transmembrane region" description="Helical" evidence="1">
    <location>
        <begin position="56"/>
        <end position="73"/>
    </location>
</feature>
<dbReference type="EMBL" id="PFPK01000046">
    <property type="protein sequence ID" value="PIZ94325.1"/>
    <property type="molecule type" value="Genomic_DNA"/>
</dbReference>
<keyword evidence="1" id="KW-0472">Membrane</keyword>
<name>A0A2M7V6M1_9BACT</name>
<reference evidence="3" key="1">
    <citation type="submission" date="2017-09" db="EMBL/GenBank/DDBJ databases">
        <title>Depth-based differentiation of microbial function through sediment-hosted aquifers and enrichment of novel symbionts in the deep terrestrial subsurface.</title>
        <authorList>
            <person name="Probst A.J."/>
            <person name="Ladd B."/>
            <person name="Jarett J.K."/>
            <person name="Geller-Mcgrath D.E."/>
            <person name="Sieber C.M.K."/>
            <person name="Emerson J.B."/>
            <person name="Anantharaman K."/>
            <person name="Thomas B.C."/>
            <person name="Malmstrom R."/>
            <person name="Stieglmeier M."/>
            <person name="Klingl A."/>
            <person name="Woyke T."/>
            <person name="Ryan C.M."/>
            <person name="Banfield J.F."/>
        </authorList>
    </citation>
    <scope>NUCLEOTIDE SEQUENCE [LARGE SCALE GENOMIC DNA]</scope>
</reference>
<feature type="transmembrane region" description="Helical" evidence="1">
    <location>
        <begin position="29"/>
        <end position="50"/>
    </location>
</feature>
<organism evidence="2 3">
    <name type="scientific">Candidatus Magasanikbacteria bacterium CG_4_10_14_0_2_um_filter_37_12</name>
    <dbReference type="NCBI Taxonomy" id="1974637"/>
    <lineage>
        <taxon>Bacteria</taxon>
        <taxon>Candidatus Magasanikiibacteriota</taxon>
    </lineage>
</organism>
<feature type="transmembrane region" description="Helical" evidence="1">
    <location>
        <begin position="82"/>
        <end position="100"/>
    </location>
</feature>
<dbReference type="AlphaFoldDB" id="A0A2M7V6M1"/>
<feature type="transmembrane region" description="Helical" evidence="1">
    <location>
        <begin position="106"/>
        <end position="125"/>
    </location>
</feature>
<proteinExistence type="predicted"/>
<dbReference type="Proteomes" id="UP000228568">
    <property type="component" value="Unassembled WGS sequence"/>
</dbReference>
<evidence type="ECO:0000313" key="2">
    <source>
        <dbReference type="EMBL" id="PIZ94325.1"/>
    </source>
</evidence>
<protein>
    <submittedName>
        <fullName evidence="2">Uncharacterized protein</fullName>
    </submittedName>
</protein>
<evidence type="ECO:0000256" key="1">
    <source>
        <dbReference type="SAM" id="Phobius"/>
    </source>
</evidence>
<sequence>MNDITIALVSITTLFVIGLAVKRITTWKFCVICSAVSGTWVLLLVLSLFGYYKDELVIALLMGQSIIGMYYLLEKRLDERFHLFRLPYILTGTFLVYVVLTWTEKAIFASTFVVIIWLLFGSIYLTRRNPKIHKLVEQIIACCRDW</sequence>
<comment type="caution">
    <text evidence="2">The sequence shown here is derived from an EMBL/GenBank/DDBJ whole genome shotgun (WGS) entry which is preliminary data.</text>
</comment>